<keyword evidence="1" id="KW-0732">Signal</keyword>
<evidence type="ECO:0000313" key="2">
    <source>
        <dbReference type="EMBL" id="KAJ8963259.1"/>
    </source>
</evidence>
<evidence type="ECO:0000256" key="1">
    <source>
        <dbReference type="SAM" id="SignalP"/>
    </source>
</evidence>
<proteinExistence type="predicted"/>
<name>A0AAV8ZIT7_9CUCU</name>
<evidence type="ECO:0008006" key="4">
    <source>
        <dbReference type="Google" id="ProtNLM"/>
    </source>
</evidence>
<sequence>MPLKMSWKCFIIFFANFITLVTSQISFIDCGSILEIRDVEVMGCPQSPCSFSPGGNVTVEIDLSQAGEIGAQELYTEAYISMYGQRWPLIISPVNPCIQWACPHIQLDNLTYIARNTFRRKPYEEACRGGDD</sequence>
<feature type="signal peptide" evidence="1">
    <location>
        <begin position="1"/>
        <end position="23"/>
    </location>
</feature>
<accession>A0AAV8ZIT7</accession>
<feature type="chain" id="PRO_5043328456" description="MD-2-related lipid-recognition domain-containing protein" evidence="1">
    <location>
        <begin position="24"/>
        <end position="132"/>
    </location>
</feature>
<dbReference type="Gene3D" id="2.60.40.770">
    <property type="match status" value="1"/>
</dbReference>
<comment type="caution">
    <text evidence="2">The sequence shown here is derived from an EMBL/GenBank/DDBJ whole genome shotgun (WGS) entry which is preliminary data.</text>
</comment>
<organism evidence="2 3">
    <name type="scientific">Aromia moschata</name>
    <dbReference type="NCBI Taxonomy" id="1265417"/>
    <lineage>
        <taxon>Eukaryota</taxon>
        <taxon>Metazoa</taxon>
        <taxon>Ecdysozoa</taxon>
        <taxon>Arthropoda</taxon>
        <taxon>Hexapoda</taxon>
        <taxon>Insecta</taxon>
        <taxon>Pterygota</taxon>
        <taxon>Neoptera</taxon>
        <taxon>Endopterygota</taxon>
        <taxon>Coleoptera</taxon>
        <taxon>Polyphaga</taxon>
        <taxon>Cucujiformia</taxon>
        <taxon>Chrysomeloidea</taxon>
        <taxon>Cerambycidae</taxon>
        <taxon>Cerambycinae</taxon>
        <taxon>Callichromatini</taxon>
        <taxon>Aromia</taxon>
    </lineage>
</organism>
<protein>
    <recommendedName>
        <fullName evidence="4">MD-2-related lipid-recognition domain-containing protein</fullName>
    </recommendedName>
</protein>
<dbReference type="EMBL" id="JAPWTK010000001">
    <property type="protein sequence ID" value="KAJ8963259.1"/>
    <property type="molecule type" value="Genomic_DNA"/>
</dbReference>
<gene>
    <name evidence="2" type="ORF">NQ318_018726</name>
</gene>
<dbReference type="InterPro" id="IPR014756">
    <property type="entry name" value="Ig_E-set"/>
</dbReference>
<dbReference type="Proteomes" id="UP001162162">
    <property type="component" value="Unassembled WGS sequence"/>
</dbReference>
<keyword evidence="3" id="KW-1185">Reference proteome</keyword>
<dbReference type="SUPFAM" id="SSF81296">
    <property type="entry name" value="E set domains"/>
    <property type="match status" value="1"/>
</dbReference>
<reference evidence="2" key="1">
    <citation type="journal article" date="2023" name="Insect Mol. Biol.">
        <title>Genome sequencing provides insights into the evolution of gene families encoding plant cell wall-degrading enzymes in longhorned beetles.</title>
        <authorList>
            <person name="Shin N.R."/>
            <person name="Okamura Y."/>
            <person name="Kirsch R."/>
            <person name="Pauchet Y."/>
        </authorList>
    </citation>
    <scope>NUCLEOTIDE SEQUENCE</scope>
    <source>
        <strain evidence="2">AMC_N1</strain>
    </source>
</reference>
<evidence type="ECO:0000313" key="3">
    <source>
        <dbReference type="Proteomes" id="UP001162162"/>
    </source>
</evidence>
<dbReference type="AlphaFoldDB" id="A0AAV8ZIT7"/>